<name>A0ABY8PT09_9BACT</name>
<dbReference type="Proteomes" id="UP001232493">
    <property type="component" value="Chromosome"/>
</dbReference>
<dbReference type="EMBL" id="CP069362">
    <property type="protein sequence ID" value="WGS65747.1"/>
    <property type="molecule type" value="Genomic_DNA"/>
</dbReference>
<gene>
    <name evidence="2" type="ORF">JRV97_04125</name>
</gene>
<evidence type="ECO:0000313" key="2">
    <source>
        <dbReference type="EMBL" id="WGS65747.1"/>
    </source>
</evidence>
<organism evidence="2 3">
    <name type="scientific">Marinitoga aeolica</name>
    <dbReference type="NCBI Taxonomy" id="2809031"/>
    <lineage>
        <taxon>Bacteria</taxon>
        <taxon>Thermotogati</taxon>
        <taxon>Thermotogota</taxon>
        <taxon>Thermotogae</taxon>
        <taxon>Petrotogales</taxon>
        <taxon>Petrotogaceae</taxon>
        <taxon>Marinitoga</taxon>
    </lineage>
</organism>
<feature type="transmembrane region" description="Helical" evidence="1">
    <location>
        <begin position="6"/>
        <end position="26"/>
    </location>
</feature>
<dbReference type="RefSeq" id="WP_281000465.1">
    <property type="nucleotide sequence ID" value="NZ_CP069362.1"/>
</dbReference>
<evidence type="ECO:0000256" key="1">
    <source>
        <dbReference type="SAM" id="Phobius"/>
    </source>
</evidence>
<keyword evidence="1" id="KW-0812">Transmembrane</keyword>
<proteinExistence type="predicted"/>
<feature type="transmembrane region" description="Helical" evidence="1">
    <location>
        <begin position="116"/>
        <end position="134"/>
    </location>
</feature>
<evidence type="ECO:0000313" key="3">
    <source>
        <dbReference type="Proteomes" id="UP001232493"/>
    </source>
</evidence>
<reference evidence="2 3" key="1">
    <citation type="submission" date="2021-02" db="EMBL/GenBank/DDBJ databases">
        <title>Characterization of Marinitoga sp. nov. str. BP5-C20A.</title>
        <authorList>
            <person name="Erauso G."/>
            <person name="Postec A."/>
        </authorList>
    </citation>
    <scope>NUCLEOTIDE SEQUENCE [LARGE SCALE GENOMIC DNA]</scope>
    <source>
        <strain evidence="2 3">BP5-C20A</strain>
    </source>
</reference>
<sequence length="169" mass="18935">MENPLIAAMIQFAILGTAGEIVAKLLTKSKISIFKIIYSAFVWAILGVVIKFAFTGFNGFVNELVNHHYLPSGKIYQAFFKSLFTNAFFGPWLVIIHRFLENISKLKVPTEGLKGALLTLLWFWVPAHTITFSLPVEWQITLAAVWSFVLGLILGIFSNLKKTKGEENA</sequence>
<accession>A0ABY8PT09</accession>
<keyword evidence="1" id="KW-0472">Membrane</keyword>
<feature type="transmembrane region" description="Helical" evidence="1">
    <location>
        <begin position="75"/>
        <end position="95"/>
    </location>
</feature>
<feature type="transmembrane region" description="Helical" evidence="1">
    <location>
        <begin position="33"/>
        <end position="55"/>
    </location>
</feature>
<protein>
    <submittedName>
        <fullName evidence="2">Uncharacterized protein</fullName>
    </submittedName>
</protein>
<keyword evidence="3" id="KW-1185">Reference proteome</keyword>
<feature type="transmembrane region" description="Helical" evidence="1">
    <location>
        <begin position="140"/>
        <end position="160"/>
    </location>
</feature>
<keyword evidence="1" id="KW-1133">Transmembrane helix</keyword>